<reference evidence="1 2" key="1">
    <citation type="submission" date="2017-04" db="EMBL/GenBank/DDBJ databases">
        <authorList>
            <person name="Afonso C.L."/>
            <person name="Miller P.J."/>
            <person name="Scott M.A."/>
            <person name="Spackman E."/>
            <person name="Goraichik I."/>
            <person name="Dimitrov K.M."/>
            <person name="Suarez D.L."/>
            <person name="Swayne D.E."/>
        </authorList>
    </citation>
    <scope>NUCLEOTIDE SEQUENCE [LARGE SCALE GENOMIC DNA]</scope>
    <source>
        <strain evidence="1 2">DSM 11622</strain>
    </source>
</reference>
<dbReference type="AlphaFoldDB" id="A0A1W1V4U1"/>
<gene>
    <name evidence="1" type="ORF">SAMN00120144_4057</name>
</gene>
<dbReference type="EMBL" id="FWWW01000050">
    <property type="protein sequence ID" value="SMB88419.1"/>
    <property type="molecule type" value="Genomic_DNA"/>
</dbReference>
<sequence length="49" mass="5511">MAQESLAWCEAGRLTYFDKATHWVQHEEAGTVNELLVRFFGQTPEAGGQ</sequence>
<protein>
    <submittedName>
        <fullName evidence="1">Uncharacterized protein</fullName>
    </submittedName>
</protein>
<proteinExistence type="predicted"/>
<dbReference type="STRING" id="645990.SAMN00120144_4057"/>
<keyword evidence="2" id="KW-1185">Reference proteome</keyword>
<name>A0A1W1V4U1_9BACT</name>
<dbReference type="SUPFAM" id="SSF53474">
    <property type="entry name" value="alpha/beta-Hydrolases"/>
    <property type="match status" value="1"/>
</dbReference>
<evidence type="ECO:0000313" key="2">
    <source>
        <dbReference type="Proteomes" id="UP000192266"/>
    </source>
</evidence>
<dbReference type="InterPro" id="IPR029058">
    <property type="entry name" value="AB_hydrolase_fold"/>
</dbReference>
<accession>A0A1W1V4U1</accession>
<evidence type="ECO:0000313" key="1">
    <source>
        <dbReference type="EMBL" id="SMB88419.1"/>
    </source>
</evidence>
<dbReference type="Proteomes" id="UP000192266">
    <property type="component" value="Unassembled WGS sequence"/>
</dbReference>
<organism evidence="1 2">
    <name type="scientific">Hymenobacter roseosalivarius DSM 11622</name>
    <dbReference type="NCBI Taxonomy" id="645990"/>
    <lineage>
        <taxon>Bacteria</taxon>
        <taxon>Pseudomonadati</taxon>
        <taxon>Bacteroidota</taxon>
        <taxon>Cytophagia</taxon>
        <taxon>Cytophagales</taxon>
        <taxon>Hymenobacteraceae</taxon>
        <taxon>Hymenobacter</taxon>
    </lineage>
</organism>